<evidence type="ECO:0000256" key="3">
    <source>
        <dbReference type="ARBA" id="ARBA00023006"/>
    </source>
</evidence>
<sequence length="218" mass="25222">MNRVEYHLKELELAAEHVQEALQCLLHTIVFARWPHQKGPLRPQEIQCEHFPVAYASCGEAVVYRRIDDSIQTFMSSLVPAGPELLKGCLTLGFFYRRTNKVVFWAYEEKVVFEEWIIPLLVNNTPHLAVNAPITALERDRMQKSADAMYCRRPDAHDESTRTASLLDQMMEIFTQVNSSHDHVPPHHYDFEMSCSLRSEQREAFRTRVMATPLPVPV</sequence>
<comment type="similarity">
    <text evidence="1">Belongs to the ATG101 family.</text>
</comment>
<keyword evidence="4" id="KW-0175">Coiled coil</keyword>
<dbReference type="PANTHER" id="PTHR13292">
    <property type="entry name" value="AUTOPHAGY-RELATED PROTEIN 101"/>
    <property type="match status" value="1"/>
</dbReference>
<dbReference type="AlphaFoldDB" id="A0A7S2BGI4"/>
<evidence type="ECO:0000313" key="5">
    <source>
        <dbReference type="EMBL" id="CAD9396315.1"/>
    </source>
</evidence>
<evidence type="ECO:0000256" key="4">
    <source>
        <dbReference type="SAM" id="Coils"/>
    </source>
</evidence>
<dbReference type="GO" id="GO:0000045">
    <property type="term" value="P:autophagosome assembly"/>
    <property type="evidence" value="ECO:0007669"/>
    <property type="project" value="TreeGrafter"/>
</dbReference>
<reference evidence="5" key="1">
    <citation type="submission" date="2021-01" db="EMBL/GenBank/DDBJ databases">
        <authorList>
            <person name="Corre E."/>
            <person name="Pelletier E."/>
            <person name="Niang G."/>
            <person name="Scheremetjew M."/>
            <person name="Finn R."/>
            <person name="Kale V."/>
            <person name="Holt S."/>
            <person name="Cochrane G."/>
            <person name="Meng A."/>
            <person name="Brown T."/>
            <person name="Cohen L."/>
        </authorList>
    </citation>
    <scope>NUCLEOTIDE SEQUENCE</scope>
    <source>
        <strain evidence="5">CCMP1381</strain>
    </source>
</reference>
<keyword evidence="3" id="KW-0072">Autophagy</keyword>
<proteinExistence type="inferred from homology"/>
<dbReference type="EMBL" id="HBGS01014481">
    <property type="protein sequence ID" value="CAD9396315.1"/>
    <property type="molecule type" value="Transcribed_RNA"/>
</dbReference>
<dbReference type="GO" id="GO:1990316">
    <property type="term" value="C:Atg1/ULK1 kinase complex"/>
    <property type="evidence" value="ECO:0007669"/>
    <property type="project" value="TreeGrafter"/>
</dbReference>
<organism evidence="5">
    <name type="scientific">Octactis speculum</name>
    <dbReference type="NCBI Taxonomy" id="3111310"/>
    <lineage>
        <taxon>Eukaryota</taxon>
        <taxon>Sar</taxon>
        <taxon>Stramenopiles</taxon>
        <taxon>Ochrophyta</taxon>
        <taxon>Dictyochophyceae</taxon>
        <taxon>Dictyochales</taxon>
        <taxon>Dictyochaceae</taxon>
        <taxon>Octactis</taxon>
    </lineage>
</organism>
<dbReference type="GO" id="GO:0000407">
    <property type="term" value="C:phagophore assembly site"/>
    <property type="evidence" value="ECO:0007669"/>
    <property type="project" value="TreeGrafter"/>
</dbReference>
<gene>
    <name evidence="5" type="ORF">DSPE1174_LOCUS7646</name>
</gene>
<dbReference type="InterPro" id="IPR012445">
    <property type="entry name" value="ATG101"/>
</dbReference>
<evidence type="ECO:0000256" key="2">
    <source>
        <dbReference type="ARBA" id="ARBA00018874"/>
    </source>
</evidence>
<protein>
    <recommendedName>
        <fullName evidence="2">Autophagy-related protein 101</fullName>
    </recommendedName>
</protein>
<dbReference type="GO" id="GO:0019901">
    <property type="term" value="F:protein kinase binding"/>
    <property type="evidence" value="ECO:0007669"/>
    <property type="project" value="TreeGrafter"/>
</dbReference>
<dbReference type="Pfam" id="PF07855">
    <property type="entry name" value="ATG101"/>
    <property type="match status" value="1"/>
</dbReference>
<name>A0A7S2BGI4_9STRA</name>
<accession>A0A7S2BGI4</accession>
<feature type="coiled-coil region" evidence="4">
    <location>
        <begin position="1"/>
        <end position="28"/>
    </location>
</feature>
<dbReference type="PANTHER" id="PTHR13292:SF0">
    <property type="entry name" value="AUTOPHAGY-RELATED PROTEIN 101"/>
    <property type="match status" value="1"/>
</dbReference>
<evidence type="ECO:0000256" key="1">
    <source>
        <dbReference type="ARBA" id="ARBA00007130"/>
    </source>
</evidence>